<name>E6PX54_9ZZZZ</name>
<dbReference type="GO" id="GO:0046872">
    <property type="term" value="F:metal ion binding"/>
    <property type="evidence" value="ECO:0007669"/>
    <property type="project" value="UniProtKB-KW"/>
</dbReference>
<dbReference type="InterPro" id="IPR011234">
    <property type="entry name" value="Fumarylacetoacetase-like_C"/>
</dbReference>
<sequence length="265" mass="28803">MKYCRFQSTNEAQWGLIQERQGELLIVATIDSPWQDSANVNAIPALPLREANLLPPVQPTKIICVGRNYRDHAKELGNDVPAEPLLFWKPLSSLLAPGGVVRMPRASERVDFEGELAVIIAKRACDLSADQNLDEYIHGFTLANDVTARDLQKKDGQWTRAKGFDTFCPLGPFVDTALTLDRVASGITLETRVNGELRQHGSTADFIFSLPHLLAYITAAITLEPGDLLLTGTPAGVGPLAAGDRVEISSEGLGTLTNTFAPKEN</sequence>
<proteinExistence type="predicted"/>
<evidence type="ECO:0000259" key="2">
    <source>
        <dbReference type="Pfam" id="PF01557"/>
    </source>
</evidence>
<dbReference type="PANTHER" id="PTHR11820">
    <property type="entry name" value="ACYLPYRUVASE"/>
    <property type="match status" value="1"/>
</dbReference>
<accession>E6PX54</accession>
<keyword evidence="1" id="KW-0479">Metal-binding</keyword>
<dbReference type="InterPro" id="IPR036663">
    <property type="entry name" value="Fumarylacetoacetase_C_sf"/>
</dbReference>
<dbReference type="EC" id="4.1.1.68" evidence="3"/>
<dbReference type="SUPFAM" id="SSF56529">
    <property type="entry name" value="FAH"/>
    <property type="match status" value="1"/>
</dbReference>
<evidence type="ECO:0000256" key="1">
    <source>
        <dbReference type="ARBA" id="ARBA00022723"/>
    </source>
</evidence>
<organism evidence="3">
    <name type="scientific">mine drainage metagenome</name>
    <dbReference type="NCBI Taxonomy" id="410659"/>
    <lineage>
        <taxon>unclassified sequences</taxon>
        <taxon>metagenomes</taxon>
        <taxon>ecological metagenomes</taxon>
    </lineage>
</organism>
<dbReference type="GO" id="GO:0018773">
    <property type="term" value="F:acetylpyruvate hydrolase activity"/>
    <property type="evidence" value="ECO:0007669"/>
    <property type="project" value="TreeGrafter"/>
</dbReference>
<dbReference type="GO" id="GO:0018800">
    <property type="term" value="F:5-oxopent-3-ene-1,2,5-tricarboxylate decarboxylase activity"/>
    <property type="evidence" value="ECO:0007669"/>
    <property type="project" value="UniProtKB-EC"/>
</dbReference>
<gene>
    <name evidence="3" type="ORF">CARN3_0444</name>
</gene>
<dbReference type="Pfam" id="PF01557">
    <property type="entry name" value="FAA_hydrolase"/>
    <property type="match status" value="1"/>
</dbReference>
<evidence type="ECO:0000313" key="3">
    <source>
        <dbReference type="EMBL" id="CBH99513.1"/>
    </source>
</evidence>
<comment type="caution">
    <text evidence="3">The sequence shown here is derived from an EMBL/GenBank/DDBJ whole genome shotgun (WGS) entry which is preliminary data.</text>
</comment>
<reference evidence="3" key="1">
    <citation type="submission" date="2009-10" db="EMBL/GenBank/DDBJ databases">
        <title>Diversity of trophic interactions inside an arsenic-rich microbial ecosystem.</title>
        <authorList>
            <person name="Bertin P.N."/>
            <person name="Heinrich-Salmeron A."/>
            <person name="Pelletier E."/>
            <person name="Goulhen-Chollet F."/>
            <person name="Arsene-Ploetze F."/>
            <person name="Gallien S."/>
            <person name="Calteau A."/>
            <person name="Vallenet D."/>
            <person name="Casiot C."/>
            <person name="Chane-Woon-Ming B."/>
            <person name="Giloteaux L."/>
            <person name="Barakat M."/>
            <person name="Bonnefoy V."/>
            <person name="Bruneel O."/>
            <person name="Chandler M."/>
            <person name="Cleiss J."/>
            <person name="Duran R."/>
            <person name="Elbaz-Poulichet F."/>
            <person name="Fonknechten N."/>
            <person name="Lauga B."/>
            <person name="Mornico D."/>
            <person name="Ortet P."/>
            <person name="Schaeffer C."/>
            <person name="Siguier P."/>
            <person name="Alexander Thil Smith A."/>
            <person name="Van Dorsselaer A."/>
            <person name="Weissenbach J."/>
            <person name="Medigue C."/>
            <person name="Le Paslier D."/>
        </authorList>
    </citation>
    <scope>NUCLEOTIDE SEQUENCE</scope>
</reference>
<keyword evidence="3" id="KW-0456">Lyase</keyword>
<dbReference type="PANTHER" id="PTHR11820:SF7">
    <property type="entry name" value="ACYLPYRUVASE FAHD1, MITOCHONDRIAL"/>
    <property type="match status" value="1"/>
</dbReference>
<dbReference type="AlphaFoldDB" id="E6PX54"/>
<dbReference type="Gene3D" id="3.90.850.10">
    <property type="entry name" value="Fumarylacetoacetase-like, C-terminal domain"/>
    <property type="match status" value="1"/>
</dbReference>
<feature type="domain" description="Fumarylacetoacetase-like C-terminal" evidence="2">
    <location>
        <begin position="61"/>
        <end position="260"/>
    </location>
</feature>
<protein>
    <submittedName>
        <fullName evidence="3">5-oxopent-3-ene-1,2,5-tricarboxylate decarboxylase</fullName>
        <ecNumber evidence="3">4.1.1.68</ecNumber>
    </submittedName>
</protein>
<dbReference type="FunFam" id="3.90.850.10:FF:000002">
    <property type="entry name" value="2-hydroxyhepta-2,4-diene-1,7-dioate isomerase"/>
    <property type="match status" value="1"/>
</dbReference>
<dbReference type="GO" id="GO:0019752">
    <property type="term" value="P:carboxylic acid metabolic process"/>
    <property type="evidence" value="ECO:0007669"/>
    <property type="project" value="UniProtKB-ARBA"/>
</dbReference>
<dbReference type="GO" id="GO:0016853">
    <property type="term" value="F:isomerase activity"/>
    <property type="evidence" value="ECO:0007669"/>
    <property type="project" value="UniProtKB-ARBA"/>
</dbReference>
<dbReference type="EMBL" id="CABN01000025">
    <property type="protein sequence ID" value="CBH99513.1"/>
    <property type="molecule type" value="Genomic_DNA"/>
</dbReference>